<reference evidence="2 3" key="1">
    <citation type="journal article" date="2013" name="Stand. Genomic Sci.">
        <title>Genomic Encyclopedia of Type Strains, Phase I: The one thousand microbial genomes (KMG-I) project.</title>
        <authorList>
            <person name="Kyrpides N.C."/>
            <person name="Woyke T."/>
            <person name="Eisen J.A."/>
            <person name="Garrity G."/>
            <person name="Lilburn T.G."/>
            <person name="Beck B.J."/>
            <person name="Whitman W.B."/>
            <person name="Hugenholtz P."/>
            <person name="Klenk H.P."/>
        </authorList>
    </citation>
    <scope>NUCLEOTIDE SEQUENCE [LARGE SCALE GENOMIC DNA]</scope>
    <source>
        <strain evidence="2 3">DSM 45044</strain>
    </source>
</reference>
<evidence type="ECO:0000256" key="1">
    <source>
        <dbReference type="SAM" id="MobiDB-lite"/>
    </source>
</evidence>
<feature type="compositionally biased region" description="Low complexity" evidence="1">
    <location>
        <begin position="132"/>
        <end position="142"/>
    </location>
</feature>
<dbReference type="Proteomes" id="UP000321617">
    <property type="component" value="Unassembled WGS sequence"/>
</dbReference>
<accession>A0A562VER3</accession>
<comment type="caution">
    <text evidence="2">The sequence shown here is derived from an EMBL/GenBank/DDBJ whole genome shotgun (WGS) entry which is preliminary data.</text>
</comment>
<evidence type="ECO:0000313" key="3">
    <source>
        <dbReference type="Proteomes" id="UP000321617"/>
    </source>
</evidence>
<protein>
    <submittedName>
        <fullName evidence="2">Uncharacterized protein</fullName>
    </submittedName>
</protein>
<organism evidence="2 3">
    <name type="scientific">Stackebrandtia albiflava</name>
    <dbReference type="NCBI Taxonomy" id="406432"/>
    <lineage>
        <taxon>Bacteria</taxon>
        <taxon>Bacillati</taxon>
        <taxon>Actinomycetota</taxon>
        <taxon>Actinomycetes</taxon>
        <taxon>Glycomycetales</taxon>
        <taxon>Glycomycetaceae</taxon>
        <taxon>Stackebrandtia</taxon>
    </lineage>
</organism>
<dbReference type="OrthoDB" id="4307068at2"/>
<evidence type="ECO:0000313" key="2">
    <source>
        <dbReference type="EMBL" id="TWJ16348.1"/>
    </source>
</evidence>
<gene>
    <name evidence="2" type="ORF">LX16_2077</name>
</gene>
<proteinExistence type="predicted"/>
<keyword evidence="3" id="KW-1185">Reference proteome</keyword>
<dbReference type="EMBL" id="VLLL01000005">
    <property type="protein sequence ID" value="TWJ16348.1"/>
    <property type="molecule type" value="Genomic_DNA"/>
</dbReference>
<feature type="region of interest" description="Disordered" evidence="1">
    <location>
        <begin position="117"/>
        <end position="142"/>
    </location>
</feature>
<sequence length="303" mass="31320">MAAVALLTAACGRGESDAAPADDGGEFDTRAQQVATAWQAVEPADYWGGDAPVLLDRPVVATPDGEELTEAQSSAVANGWYVLDAALPDSSPPGEIQGITVDTWSAEQAWEALAIGGEPPADCPREPVPDETSGTGDDGTTSHTAVCGVLTVTDVRPGTTTRWTSLGSLEVPAWLYTVDGLSEPISQVAFDTAESPQPAPLDVPDFTPPAGLTGAAGIESVDGAELTYLLAGGACDTDFQPLAYETRDAIVVAGTMKTDDTQMCTEQLTYTPVTVELTEPVGDRMVIDAASATVLRIGGYFPA</sequence>
<dbReference type="RefSeq" id="WP_147136624.1">
    <property type="nucleotide sequence ID" value="NZ_BAABIJ010000001.1"/>
</dbReference>
<dbReference type="AlphaFoldDB" id="A0A562VER3"/>
<name>A0A562VER3_9ACTN</name>